<dbReference type="PANTHER" id="PTHR43409">
    <property type="entry name" value="ANAEROBIC MAGNESIUM-PROTOPORPHYRIN IX MONOMETHYL ESTER CYCLASE-RELATED"/>
    <property type="match status" value="1"/>
</dbReference>
<dbReference type="PROSITE" id="PS51918">
    <property type="entry name" value="RADICAL_SAM"/>
    <property type="match status" value="1"/>
</dbReference>
<dbReference type="InterPro" id="IPR051198">
    <property type="entry name" value="BchE-like"/>
</dbReference>
<dbReference type="PANTHER" id="PTHR43409:SF7">
    <property type="entry name" value="BLL1977 PROTEIN"/>
    <property type="match status" value="1"/>
</dbReference>
<gene>
    <name evidence="7" type="ordered locus">Dole_2432</name>
</gene>
<evidence type="ECO:0000256" key="1">
    <source>
        <dbReference type="ARBA" id="ARBA00001966"/>
    </source>
</evidence>
<dbReference type="GO" id="GO:0003824">
    <property type="term" value="F:catalytic activity"/>
    <property type="evidence" value="ECO:0007669"/>
    <property type="project" value="InterPro"/>
</dbReference>
<dbReference type="HOGENOM" id="CLU_509712_0_0_7"/>
<protein>
    <submittedName>
        <fullName evidence="7">Radical SAM domain protein</fullName>
    </submittedName>
</protein>
<dbReference type="eggNOG" id="COG1032">
    <property type="taxonomic scope" value="Bacteria"/>
</dbReference>
<keyword evidence="8" id="KW-1185">Reference proteome</keyword>
<dbReference type="Gene3D" id="3.40.50.280">
    <property type="entry name" value="Cobalamin-binding domain"/>
    <property type="match status" value="1"/>
</dbReference>
<dbReference type="SFLD" id="SFLDG01082">
    <property type="entry name" value="B12-binding_domain_containing"/>
    <property type="match status" value="1"/>
</dbReference>
<dbReference type="OrthoDB" id="9804723at2"/>
<dbReference type="SUPFAM" id="SSF102114">
    <property type="entry name" value="Radical SAM enzymes"/>
    <property type="match status" value="1"/>
</dbReference>
<reference evidence="7 8" key="1">
    <citation type="submission" date="2007-10" db="EMBL/GenBank/DDBJ databases">
        <title>Complete sequence of Desulfococcus oleovorans Hxd3.</title>
        <authorList>
            <consortium name="US DOE Joint Genome Institute"/>
            <person name="Copeland A."/>
            <person name="Lucas S."/>
            <person name="Lapidus A."/>
            <person name="Barry K."/>
            <person name="Glavina del Rio T."/>
            <person name="Dalin E."/>
            <person name="Tice H."/>
            <person name="Pitluck S."/>
            <person name="Kiss H."/>
            <person name="Brettin T."/>
            <person name="Bruce D."/>
            <person name="Detter J.C."/>
            <person name="Han C."/>
            <person name="Schmutz J."/>
            <person name="Larimer F."/>
            <person name="Land M."/>
            <person name="Hauser L."/>
            <person name="Kyrpides N."/>
            <person name="Kim E."/>
            <person name="Wawrik B."/>
            <person name="Richardson P."/>
        </authorList>
    </citation>
    <scope>NUCLEOTIDE SEQUENCE [LARGE SCALE GENOMIC DNA]</scope>
    <source>
        <strain evidence="8">DSM 6200 / JCM 39069 / Hxd3</strain>
    </source>
</reference>
<evidence type="ECO:0000256" key="4">
    <source>
        <dbReference type="ARBA" id="ARBA00023004"/>
    </source>
</evidence>
<keyword evidence="5" id="KW-0411">Iron-sulfur</keyword>
<sequence length="535" mass="61098">MKKQPRLLLTGAFKPFAIDNIYSRKESIPELFHNQITHFQGIYSPRIHYPTYGLHLIGANVPADVTVLDFPTWPRFIAEIKKGYDYVGIGSIIPNFYKVKRMTEAIREYAPQSKIIIGGFVAMLPDLEKTVEADHVCIGEGIRFVRELLGFSPDFDFVHPDVGNRTLQVLGIPTNSYLPCLVTALGCNRGCDFCSTTHFFGQKHHMLLDTGEDVFKEMVRLERRHRTVAMGLVGDDNFTAHVKRAKELRDLMVKHEKPYSYGTFGSADALLRFDPKEIAEMGVDTLWIGRESKFQTYAKNAGADMKTLVDELGRWGVRVILSSILLLDCHTPENIWEEIDDHIAARPAFSQFAHLSPVPGTPLYERLNRENRILEGIPYEECHAFKQPWFFHPRFSLHQAEQIQRAAYLKEFHELGPGLARLIHTTFRGYLSFKGSGSAPLEKRARLIEKRMWFYKSALYDMELLAPDEKLRAVVRDIRKDVELMVGRLTAFEKSVAMAAFSMGTARKGATALFGDVIQPKTTYHHYPADWKRAE</sequence>
<evidence type="ECO:0000313" key="8">
    <source>
        <dbReference type="Proteomes" id="UP000008561"/>
    </source>
</evidence>
<dbReference type="GO" id="GO:0051536">
    <property type="term" value="F:iron-sulfur cluster binding"/>
    <property type="evidence" value="ECO:0007669"/>
    <property type="project" value="UniProtKB-KW"/>
</dbReference>
<dbReference type="RefSeq" id="WP_012175848.1">
    <property type="nucleotide sequence ID" value="NC_009943.1"/>
</dbReference>
<dbReference type="GO" id="GO:0046872">
    <property type="term" value="F:metal ion binding"/>
    <property type="evidence" value="ECO:0007669"/>
    <property type="project" value="UniProtKB-KW"/>
</dbReference>
<evidence type="ECO:0000256" key="3">
    <source>
        <dbReference type="ARBA" id="ARBA00022723"/>
    </source>
</evidence>
<dbReference type="KEGG" id="dol:Dole_2432"/>
<dbReference type="InterPro" id="IPR007197">
    <property type="entry name" value="rSAM"/>
</dbReference>
<keyword evidence="3" id="KW-0479">Metal-binding</keyword>
<dbReference type="EMBL" id="CP000859">
    <property type="protein sequence ID" value="ABW68236.1"/>
    <property type="molecule type" value="Genomic_DNA"/>
</dbReference>
<organism evidence="7 8">
    <name type="scientific">Desulfosudis oleivorans (strain DSM 6200 / JCM 39069 / Hxd3)</name>
    <name type="common">Desulfococcus oleovorans</name>
    <dbReference type="NCBI Taxonomy" id="96561"/>
    <lineage>
        <taxon>Bacteria</taxon>
        <taxon>Pseudomonadati</taxon>
        <taxon>Thermodesulfobacteriota</taxon>
        <taxon>Desulfobacteria</taxon>
        <taxon>Desulfobacterales</taxon>
        <taxon>Desulfosudaceae</taxon>
        <taxon>Desulfosudis</taxon>
    </lineage>
</organism>
<name>A8ZVP9_DESOH</name>
<dbReference type="CDD" id="cd01335">
    <property type="entry name" value="Radical_SAM"/>
    <property type="match status" value="1"/>
</dbReference>
<evidence type="ECO:0000256" key="2">
    <source>
        <dbReference type="ARBA" id="ARBA00022691"/>
    </source>
</evidence>
<accession>A8ZVP9</accession>
<keyword evidence="4" id="KW-0408">Iron</keyword>
<evidence type="ECO:0000313" key="7">
    <source>
        <dbReference type="EMBL" id="ABW68236.1"/>
    </source>
</evidence>
<dbReference type="InterPro" id="IPR058240">
    <property type="entry name" value="rSAM_sf"/>
</dbReference>
<dbReference type="STRING" id="96561.Dole_2432"/>
<evidence type="ECO:0000259" key="6">
    <source>
        <dbReference type="PROSITE" id="PS51918"/>
    </source>
</evidence>
<comment type="cofactor">
    <cofactor evidence="1">
        <name>[4Fe-4S] cluster</name>
        <dbReference type="ChEBI" id="CHEBI:49883"/>
    </cofactor>
</comment>
<feature type="domain" description="Radical SAM core" evidence="6">
    <location>
        <begin position="173"/>
        <end position="394"/>
    </location>
</feature>
<keyword evidence="2" id="KW-0949">S-adenosyl-L-methionine</keyword>
<dbReference type="Proteomes" id="UP000008561">
    <property type="component" value="Chromosome"/>
</dbReference>
<evidence type="ECO:0000256" key="5">
    <source>
        <dbReference type="ARBA" id="ARBA00023014"/>
    </source>
</evidence>
<dbReference type="SFLD" id="SFLDS00029">
    <property type="entry name" value="Radical_SAM"/>
    <property type="match status" value="1"/>
</dbReference>
<proteinExistence type="predicted"/>
<dbReference type="AlphaFoldDB" id="A8ZVP9"/>